<keyword evidence="4" id="KW-0788">Thiol protease</keyword>
<keyword evidence="3" id="KW-0378">Hydrolase</keyword>
<protein>
    <recommendedName>
        <fullName evidence="6">NlpC/P60 domain-containing protein</fullName>
    </recommendedName>
</protein>
<reference evidence="7" key="1">
    <citation type="journal article" date="2014" name="Int. J. Syst. Evol. Microbiol.">
        <title>Complete genome sequence of Corynebacterium casei LMG S-19264T (=DSM 44701T), isolated from a smear-ripened cheese.</title>
        <authorList>
            <consortium name="US DOE Joint Genome Institute (JGI-PGF)"/>
            <person name="Walter F."/>
            <person name="Albersmeier A."/>
            <person name="Kalinowski J."/>
            <person name="Ruckert C."/>
        </authorList>
    </citation>
    <scope>NUCLEOTIDE SEQUENCE</scope>
    <source>
        <strain evidence="7">KCTC 12988</strain>
    </source>
</reference>
<evidence type="ECO:0000256" key="1">
    <source>
        <dbReference type="ARBA" id="ARBA00007074"/>
    </source>
</evidence>
<evidence type="ECO:0000256" key="2">
    <source>
        <dbReference type="ARBA" id="ARBA00022670"/>
    </source>
</evidence>
<evidence type="ECO:0000259" key="6">
    <source>
        <dbReference type="Pfam" id="PF00877"/>
    </source>
</evidence>
<reference evidence="7" key="2">
    <citation type="submission" date="2020-09" db="EMBL/GenBank/DDBJ databases">
        <authorList>
            <person name="Sun Q."/>
            <person name="Kim S."/>
        </authorList>
    </citation>
    <scope>NUCLEOTIDE SEQUENCE</scope>
    <source>
        <strain evidence="7">KCTC 12988</strain>
    </source>
</reference>
<comment type="caution">
    <text evidence="7">The sequence shown here is derived from an EMBL/GenBank/DDBJ whole genome shotgun (WGS) entry which is preliminary data.</text>
</comment>
<comment type="similarity">
    <text evidence="1">Belongs to the peptidase C40 family.</text>
</comment>
<keyword evidence="8" id="KW-1185">Reference proteome</keyword>
<accession>A0A918WI02</accession>
<dbReference type="GO" id="GO:0008234">
    <property type="term" value="F:cysteine-type peptidase activity"/>
    <property type="evidence" value="ECO:0007669"/>
    <property type="project" value="UniProtKB-KW"/>
</dbReference>
<proteinExistence type="inferred from homology"/>
<dbReference type="SUPFAM" id="SSF54001">
    <property type="entry name" value="Cysteine proteinases"/>
    <property type="match status" value="1"/>
</dbReference>
<evidence type="ECO:0000256" key="3">
    <source>
        <dbReference type="ARBA" id="ARBA00022801"/>
    </source>
</evidence>
<organism evidence="7 8">
    <name type="scientific">Roseibacillus persicicus</name>
    <dbReference type="NCBI Taxonomy" id="454148"/>
    <lineage>
        <taxon>Bacteria</taxon>
        <taxon>Pseudomonadati</taxon>
        <taxon>Verrucomicrobiota</taxon>
        <taxon>Verrucomicrobiia</taxon>
        <taxon>Verrucomicrobiales</taxon>
        <taxon>Verrucomicrobiaceae</taxon>
        <taxon>Roseibacillus</taxon>
    </lineage>
</organism>
<dbReference type="InterPro" id="IPR038765">
    <property type="entry name" value="Papain-like_cys_pep_sf"/>
</dbReference>
<evidence type="ECO:0000313" key="8">
    <source>
        <dbReference type="Proteomes" id="UP000644507"/>
    </source>
</evidence>
<dbReference type="Gene3D" id="3.90.1720.10">
    <property type="entry name" value="endopeptidase domain like (from Nostoc punctiforme)"/>
    <property type="match status" value="1"/>
</dbReference>
<keyword evidence="2" id="KW-0645">Protease</keyword>
<dbReference type="Pfam" id="PF00877">
    <property type="entry name" value="NLPC_P60"/>
    <property type="match status" value="1"/>
</dbReference>
<feature type="domain" description="NlpC/P60" evidence="6">
    <location>
        <begin position="21"/>
        <end position="53"/>
    </location>
</feature>
<sequence>MARSAPPYVKKAVAAANRIAGKPYKWGGGHGTHIDSGYDCSGATSYVLREAGLLNGSLPSKGFYRYGRRGAGDWITVWVRDGHVFLTIGGARFDAMGEDSHGGPKWFTSERSTRKFTPRRPKT</sequence>
<dbReference type="AlphaFoldDB" id="A0A918WI02"/>
<gene>
    <name evidence="7" type="ORF">GCM10007100_12390</name>
</gene>
<feature type="compositionally biased region" description="Basic residues" evidence="5">
    <location>
        <begin position="114"/>
        <end position="123"/>
    </location>
</feature>
<name>A0A918WI02_9BACT</name>
<evidence type="ECO:0000256" key="4">
    <source>
        <dbReference type="ARBA" id="ARBA00022807"/>
    </source>
</evidence>
<evidence type="ECO:0000256" key="5">
    <source>
        <dbReference type="SAM" id="MobiDB-lite"/>
    </source>
</evidence>
<evidence type="ECO:0000313" key="7">
    <source>
        <dbReference type="EMBL" id="GHC48072.1"/>
    </source>
</evidence>
<dbReference type="Proteomes" id="UP000644507">
    <property type="component" value="Unassembled WGS sequence"/>
</dbReference>
<dbReference type="GO" id="GO:0006508">
    <property type="term" value="P:proteolysis"/>
    <property type="evidence" value="ECO:0007669"/>
    <property type="project" value="UniProtKB-KW"/>
</dbReference>
<dbReference type="EMBL" id="BMXI01000004">
    <property type="protein sequence ID" value="GHC48072.1"/>
    <property type="molecule type" value="Genomic_DNA"/>
</dbReference>
<dbReference type="InterPro" id="IPR000064">
    <property type="entry name" value="NLP_P60_dom"/>
</dbReference>
<feature type="region of interest" description="Disordered" evidence="5">
    <location>
        <begin position="97"/>
        <end position="123"/>
    </location>
</feature>